<evidence type="ECO:0000313" key="2">
    <source>
        <dbReference type="Proteomes" id="UP000039865"/>
    </source>
</evidence>
<keyword evidence="2" id="KW-1185">Reference proteome</keyword>
<reference evidence="1 2" key="1">
    <citation type="submission" date="2014-06" db="EMBL/GenBank/DDBJ databases">
        <authorList>
            <person name="Swart Estienne"/>
        </authorList>
    </citation>
    <scope>NUCLEOTIDE SEQUENCE [LARGE SCALE GENOMIC DNA]</scope>
    <source>
        <strain evidence="1 2">130c</strain>
    </source>
</reference>
<protein>
    <submittedName>
        <fullName evidence="1">Uncharacterized protein</fullName>
    </submittedName>
</protein>
<dbReference type="EMBL" id="CCKQ01019223">
    <property type="protein sequence ID" value="CDW91242.1"/>
    <property type="molecule type" value="Genomic_DNA"/>
</dbReference>
<proteinExistence type="predicted"/>
<sequence length="76" mass="9364">MLLMEKQMDLMEKQMDLMYKLKDQIPKLMDLVLRYLESKMTWNSLRVPLLKFFKNIISDKFQNFEVIAQVFMTRFH</sequence>
<evidence type="ECO:0000313" key="1">
    <source>
        <dbReference type="EMBL" id="CDW91242.1"/>
    </source>
</evidence>
<dbReference type="Proteomes" id="UP000039865">
    <property type="component" value="Unassembled WGS sequence"/>
</dbReference>
<accession>A0A078BDG6</accession>
<dbReference type="AlphaFoldDB" id="A0A078BDG6"/>
<organism evidence="1 2">
    <name type="scientific">Stylonychia lemnae</name>
    <name type="common">Ciliate</name>
    <dbReference type="NCBI Taxonomy" id="5949"/>
    <lineage>
        <taxon>Eukaryota</taxon>
        <taxon>Sar</taxon>
        <taxon>Alveolata</taxon>
        <taxon>Ciliophora</taxon>
        <taxon>Intramacronucleata</taxon>
        <taxon>Spirotrichea</taxon>
        <taxon>Stichotrichia</taxon>
        <taxon>Sporadotrichida</taxon>
        <taxon>Oxytrichidae</taxon>
        <taxon>Stylonychinae</taxon>
        <taxon>Stylonychia</taxon>
    </lineage>
</organism>
<name>A0A078BDG6_STYLE</name>
<dbReference type="InParanoid" id="A0A078BDG6"/>
<gene>
    <name evidence="1" type="primary">Contig9705.g10383</name>
    <name evidence="1" type="ORF">STYLEM_20395</name>
</gene>